<evidence type="ECO:0000313" key="2">
    <source>
        <dbReference type="Proteomes" id="UP000269271"/>
    </source>
</evidence>
<dbReference type="EMBL" id="QTQX01000003">
    <property type="protein sequence ID" value="RQT34800.1"/>
    <property type="molecule type" value="Genomic_DNA"/>
</dbReference>
<accession>A0A3N8RH55</accession>
<dbReference type="Proteomes" id="UP000269271">
    <property type="component" value="Unassembled WGS sequence"/>
</dbReference>
<gene>
    <name evidence="1" type="ORF">DF037_05505</name>
</gene>
<reference evidence="1 2" key="1">
    <citation type="submission" date="2018-08" db="EMBL/GenBank/DDBJ databases">
        <title>Comparative analysis of Burkholderia isolates from Puerto Rico.</title>
        <authorList>
            <person name="Hall C."/>
            <person name="Sahl J."/>
            <person name="Wagner D."/>
        </authorList>
    </citation>
    <scope>NUCLEOTIDE SEQUENCE [LARGE SCALE GENOMIC DNA]</scope>
    <source>
        <strain evidence="1 2">Bp9001</strain>
    </source>
</reference>
<name>A0A3N8RH55_9BURK</name>
<protein>
    <submittedName>
        <fullName evidence="1">Uncharacterized protein</fullName>
    </submittedName>
</protein>
<evidence type="ECO:0000313" key="1">
    <source>
        <dbReference type="EMBL" id="RQT34800.1"/>
    </source>
</evidence>
<comment type="caution">
    <text evidence="1">The sequence shown here is derived from an EMBL/GenBank/DDBJ whole genome shotgun (WGS) entry which is preliminary data.</text>
</comment>
<proteinExistence type="predicted"/>
<sequence length="106" mass="12348">MSSGLVVIELEGNARLREPRRSRFDATRRQAGHVDKRSIRSSVRRVVHDDRARYRAGWRPTHERDDRRTSSVREFTPRFEMVLLPKDNPESAGYAAGRPARHTFGY</sequence>
<organism evidence="1 2">
    <name type="scientific">Burkholderia contaminans</name>
    <dbReference type="NCBI Taxonomy" id="488447"/>
    <lineage>
        <taxon>Bacteria</taxon>
        <taxon>Pseudomonadati</taxon>
        <taxon>Pseudomonadota</taxon>
        <taxon>Betaproteobacteria</taxon>
        <taxon>Burkholderiales</taxon>
        <taxon>Burkholderiaceae</taxon>
        <taxon>Burkholderia</taxon>
        <taxon>Burkholderia cepacia complex</taxon>
    </lineage>
</organism>
<dbReference type="AlphaFoldDB" id="A0A3N8RH55"/>